<dbReference type="NCBIfam" id="NF000940">
    <property type="entry name" value="PRK00094.1-2"/>
    <property type="match status" value="1"/>
</dbReference>
<evidence type="ECO:0000256" key="3">
    <source>
        <dbReference type="ARBA" id="ARBA00022857"/>
    </source>
</evidence>
<feature type="signal peptide" evidence="18">
    <location>
        <begin position="1"/>
        <end position="27"/>
    </location>
</feature>
<feature type="binding site" evidence="13">
    <location>
        <position position="20"/>
    </location>
    <ligand>
        <name>NADPH</name>
        <dbReference type="ChEBI" id="CHEBI:57783"/>
    </ligand>
</feature>
<feature type="binding site" evidence="15">
    <location>
        <begin position="271"/>
        <end position="272"/>
    </location>
    <ligand>
        <name>substrate</name>
    </ligand>
</feature>
<comment type="pathway">
    <text evidence="13">Membrane lipid metabolism; glycerophospholipid metabolism.</text>
</comment>
<feature type="binding site" evidence="13">
    <location>
        <position position="122"/>
    </location>
    <ligand>
        <name>sn-glycerol 3-phosphate</name>
        <dbReference type="ChEBI" id="CHEBI:57597"/>
    </ligand>
</feature>
<feature type="binding site" evidence="13">
    <location>
        <position position="152"/>
    </location>
    <ligand>
        <name>sn-glycerol 3-phosphate</name>
        <dbReference type="ChEBI" id="CHEBI:57597"/>
    </ligand>
</feature>
<gene>
    <name evidence="13" type="primary">gpsA</name>
    <name evidence="21" type="ORF">DD666_08620</name>
</gene>
<evidence type="ECO:0000256" key="1">
    <source>
        <dbReference type="ARBA" id="ARBA00011009"/>
    </source>
</evidence>
<feature type="binding site" evidence="13">
    <location>
        <position position="271"/>
    </location>
    <ligand>
        <name>NADPH</name>
        <dbReference type="ChEBI" id="CHEBI:57783"/>
    </ligand>
</feature>
<dbReference type="InterPro" id="IPR013328">
    <property type="entry name" value="6PGD_dom2"/>
</dbReference>
<keyword evidence="13" id="KW-0547">Nucleotide-binding</keyword>
<dbReference type="Pfam" id="PF07479">
    <property type="entry name" value="NAD_Gly3P_dh_C"/>
    <property type="match status" value="1"/>
</dbReference>
<dbReference type="InterPro" id="IPR036291">
    <property type="entry name" value="NAD(P)-bd_dom_sf"/>
</dbReference>
<dbReference type="PANTHER" id="PTHR11728">
    <property type="entry name" value="GLYCEROL-3-PHOSPHATE DEHYDROGENASE"/>
    <property type="match status" value="1"/>
</dbReference>
<keyword evidence="2 13" id="KW-0444">Lipid biosynthesis</keyword>
<evidence type="ECO:0000256" key="13">
    <source>
        <dbReference type="HAMAP-Rule" id="MF_00394"/>
    </source>
</evidence>
<dbReference type="UniPathway" id="UPA00940"/>
<dbReference type="HAMAP" id="MF_00394">
    <property type="entry name" value="NAD_Glyc3P_dehydrog"/>
    <property type="match status" value="1"/>
</dbReference>
<comment type="catalytic activity">
    <reaction evidence="9">
        <text>sn-glycerol 3-phosphate + NADP(+) = dihydroxyacetone phosphate + NADPH + H(+)</text>
        <dbReference type="Rhea" id="RHEA:11096"/>
        <dbReference type="ChEBI" id="CHEBI:15378"/>
        <dbReference type="ChEBI" id="CHEBI:57597"/>
        <dbReference type="ChEBI" id="CHEBI:57642"/>
        <dbReference type="ChEBI" id="CHEBI:57783"/>
        <dbReference type="ChEBI" id="CHEBI:58349"/>
        <dbReference type="EC" id="1.1.1.94"/>
    </reaction>
    <physiologicalReaction direction="right-to-left" evidence="9">
        <dbReference type="Rhea" id="RHEA:11098"/>
    </physiologicalReaction>
</comment>
<dbReference type="NCBIfam" id="NF000942">
    <property type="entry name" value="PRK00094.1-4"/>
    <property type="match status" value="1"/>
</dbReference>
<dbReference type="PIRSF" id="PIRSF000114">
    <property type="entry name" value="Glycerol-3-P_dh"/>
    <property type="match status" value="1"/>
</dbReference>
<comment type="caution">
    <text evidence="13">Lacks conserved residue(s) required for the propagation of feature annotation.</text>
</comment>
<feature type="binding site" evidence="13">
    <location>
        <position position="19"/>
    </location>
    <ligand>
        <name>NADPH</name>
        <dbReference type="ChEBI" id="CHEBI:57783"/>
    </ligand>
</feature>
<dbReference type="GO" id="GO:0006650">
    <property type="term" value="P:glycerophospholipid metabolic process"/>
    <property type="evidence" value="ECO:0007669"/>
    <property type="project" value="UniProtKB-UniRule"/>
</dbReference>
<comment type="subcellular location">
    <subcellularLocation>
        <location evidence="13">Cytoplasm</location>
    </subcellularLocation>
</comment>
<evidence type="ECO:0000256" key="7">
    <source>
        <dbReference type="ARBA" id="ARBA00023209"/>
    </source>
</evidence>
<evidence type="ECO:0000259" key="19">
    <source>
        <dbReference type="Pfam" id="PF01210"/>
    </source>
</evidence>
<dbReference type="PROSITE" id="PS00957">
    <property type="entry name" value="NAD_G3PDH"/>
    <property type="match status" value="1"/>
</dbReference>
<dbReference type="Pfam" id="PF01210">
    <property type="entry name" value="NAD_Gly3P_dh_N"/>
    <property type="match status" value="1"/>
</dbReference>
<feature type="active site" description="Proton acceptor" evidence="13 14">
    <location>
        <position position="207"/>
    </location>
</feature>
<keyword evidence="8 13" id="KW-1208">Phospholipid metabolism</keyword>
<feature type="chain" id="PRO_5016720207" description="Glycerol-3-phosphate dehydrogenase [NAD(P)+]" evidence="18">
    <location>
        <begin position="28"/>
        <end position="346"/>
    </location>
</feature>
<feature type="binding site" evidence="13">
    <location>
        <position position="272"/>
    </location>
    <ligand>
        <name>sn-glycerol 3-phosphate</name>
        <dbReference type="ChEBI" id="CHEBI:57597"/>
    </ligand>
</feature>
<dbReference type="GO" id="GO:0005975">
    <property type="term" value="P:carbohydrate metabolic process"/>
    <property type="evidence" value="ECO:0007669"/>
    <property type="project" value="InterPro"/>
</dbReference>
<evidence type="ECO:0000256" key="14">
    <source>
        <dbReference type="PIRSR" id="PIRSR000114-1"/>
    </source>
</evidence>
<comment type="function">
    <text evidence="13">Catalyzes the reduction of the glycolytic intermediate dihydroxyacetone phosphate (DHAP) to sn-glycerol 3-phosphate (G3P), the key precursor for phospholipid synthesis.</text>
</comment>
<accession>A0A356LG43</accession>
<proteinExistence type="inferred from homology"/>
<keyword evidence="18" id="KW-0732">Signal</keyword>
<dbReference type="EC" id="1.1.1.94" evidence="10 13"/>
<evidence type="ECO:0000256" key="11">
    <source>
        <dbReference type="ARBA" id="ARBA00069372"/>
    </source>
</evidence>
<feature type="binding site" evidence="13">
    <location>
        <position position="154"/>
    </location>
    <ligand>
        <name>sn-glycerol 3-phosphate</name>
        <dbReference type="ChEBI" id="CHEBI:57597"/>
    </ligand>
</feature>
<dbReference type="Proteomes" id="UP000264036">
    <property type="component" value="Unassembled WGS sequence"/>
</dbReference>
<evidence type="ECO:0000256" key="5">
    <source>
        <dbReference type="ARBA" id="ARBA00023027"/>
    </source>
</evidence>
<dbReference type="PANTHER" id="PTHR11728:SF1">
    <property type="entry name" value="GLYCEROL-3-PHOSPHATE DEHYDROGENASE [NAD(+)] 2, CHLOROPLASTIC"/>
    <property type="match status" value="1"/>
</dbReference>
<feature type="binding site" evidence="16">
    <location>
        <position position="271"/>
    </location>
    <ligand>
        <name>NAD(+)</name>
        <dbReference type="ChEBI" id="CHEBI:57540"/>
    </ligand>
</feature>
<keyword evidence="7 13" id="KW-0594">Phospholipid biosynthesis</keyword>
<evidence type="ECO:0000256" key="16">
    <source>
        <dbReference type="PIRSR" id="PIRSR000114-3"/>
    </source>
</evidence>
<evidence type="ECO:0000313" key="22">
    <source>
        <dbReference type="Proteomes" id="UP000264036"/>
    </source>
</evidence>
<evidence type="ECO:0000256" key="12">
    <source>
        <dbReference type="ARBA" id="ARBA00080511"/>
    </source>
</evidence>
<feature type="binding site" evidence="15">
    <location>
        <position position="122"/>
    </location>
    <ligand>
        <name>substrate</name>
    </ligand>
</feature>
<feature type="binding site" evidence="13">
    <location>
        <position position="122"/>
    </location>
    <ligand>
        <name>NADPH</name>
        <dbReference type="ChEBI" id="CHEBI:57783"/>
    </ligand>
</feature>
<dbReference type="GO" id="GO:0141152">
    <property type="term" value="F:glycerol-3-phosphate dehydrogenase (NAD+) activity"/>
    <property type="evidence" value="ECO:0007669"/>
    <property type="project" value="RHEA"/>
</dbReference>
<evidence type="ECO:0000256" key="2">
    <source>
        <dbReference type="ARBA" id="ARBA00022516"/>
    </source>
</evidence>
<feature type="binding site" evidence="13">
    <location>
        <position position="56"/>
    </location>
    <ligand>
        <name>NADPH</name>
        <dbReference type="ChEBI" id="CHEBI:57783"/>
    </ligand>
</feature>
<reference evidence="21 22" key="1">
    <citation type="journal article" date="2018" name="Nat. Biotechnol.">
        <title>A standardized bacterial taxonomy based on genome phylogeny substantially revises the tree of life.</title>
        <authorList>
            <person name="Parks D.H."/>
            <person name="Chuvochina M."/>
            <person name="Waite D.W."/>
            <person name="Rinke C."/>
            <person name="Skarshewski A."/>
            <person name="Chaumeil P.A."/>
            <person name="Hugenholtz P."/>
        </authorList>
    </citation>
    <scope>NUCLEOTIDE SEQUENCE [LARGE SCALE GENOMIC DNA]</scope>
    <source>
        <strain evidence="21">UBA10707</strain>
    </source>
</reference>
<dbReference type="InterPro" id="IPR006109">
    <property type="entry name" value="G3P_DH_NAD-dep_C"/>
</dbReference>
<feature type="binding site" evidence="13">
    <location>
        <position position="271"/>
    </location>
    <ligand>
        <name>sn-glycerol 3-phosphate</name>
        <dbReference type="ChEBI" id="CHEBI:57597"/>
    </ligand>
</feature>
<comment type="caution">
    <text evidence="21">The sequence shown here is derived from an EMBL/GenBank/DDBJ whole genome shotgun (WGS) entry which is preliminary data.</text>
</comment>
<dbReference type="InterPro" id="IPR008927">
    <property type="entry name" value="6-PGluconate_DH-like_C_sf"/>
</dbReference>
<dbReference type="SUPFAM" id="SSF51735">
    <property type="entry name" value="NAD(P)-binding Rossmann-fold domains"/>
    <property type="match status" value="1"/>
</dbReference>
<dbReference type="Gene3D" id="3.40.50.720">
    <property type="entry name" value="NAD(P)-binding Rossmann-like Domain"/>
    <property type="match status" value="1"/>
</dbReference>
<dbReference type="GO" id="GO:0141153">
    <property type="term" value="F:glycerol-3-phosphate dehydrogenase (NADP+) activity"/>
    <property type="evidence" value="ECO:0007669"/>
    <property type="project" value="RHEA"/>
</dbReference>
<evidence type="ECO:0000259" key="20">
    <source>
        <dbReference type="Pfam" id="PF07479"/>
    </source>
</evidence>
<dbReference type="GO" id="GO:0046167">
    <property type="term" value="P:glycerol-3-phosphate biosynthetic process"/>
    <property type="evidence" value="ECO:0007669"/>
    <property type="project" value="UniProtKB-UniRule"/>
</dbReference>
<evidence type="ECO:0000256" key="6">
    <source>
        <dbReference type="ARBA" id="ARBA00023098"/>
    </source>
</evidence>
<feature type="binding site" evidence="13">
    <location>
        <position position="39"/>
    </location>
    <ligand>
        <name>NADPH</name>
        <dbReference type="ChEBI" id="CHEBI:57783"/>
    </ligand>
</feature>
<dbReference type="SUPFAM" id="SSF48179">
    <property type="entry name" value="6-phosphogluconate dehydrogenase C-terminal domain-like"/>
    <property type="match status" value="1"/>
</dbReference>
<dbReference type="FunFam" id="1.10.1040.10:FF:000001">
    <property type="entry name" value="Glycerol-3-phosphate dehydrogenase [NAD(P)+]"/>
    <property type="match status" value="1"/>
</dbReference>
<dbReference type="GO" id="GO:0005829">
    <property type="term" value="C:cytosol"/>
    <property type="evidence" value="ECO:0007669"/>
    <property type="project" value="TreeGrafter"/>
</dbReference>
<dbReference type="GO" id="GO:0051287">
    <property type="term" value="F:NAD binding"/>
    <property type="evidence" value="ECO:0007669"/>
    <property type="project" value="InterPro"/>
</dbReference>
<evidence type="ECO:0000256" key="9">
    <source>
        <dbReference type="ARBA" id="ARBA00052716"/>
    </source>
</evidence>
<feature type="domain" description="Glycerol-3-phosphate dehydrogenase NAD-dependent N-terminal" evidence="19">
    <location>
        <begin position="12"/>
        <end position="174"/>
    </location>
</feature>
<dbReference type="Gene3D" id="1.10.1040.10">
    <property type="entry name" value="N-(1-d-carboxylethyl)-l-norvaline Dehydrogenase, domain 2"/>
    <property type="match status" value="1"/>
</dbReference>
<feature type="binding site" evidence="13">
    <location>
        <position position="156"/>
    </location>
    <ligand>
        <name>NADPH</name>
        <dbReference type="ChEBI" id="CHEBI:57783"/>
    </ligand>
</feature>
<feature type="binding site" evidence="13">
    <location>
        <position position="270"/>
    </location>
    <ligand>
        <name>sn-glycerol 3-phosphate</name>
        <dbReference type="ChEBI" id="CHEBI:57597"/>
    </ligand>
</feature>
<feature type="binding site" evidence="16">
    <location>
        <begin position="16"/>
        <end position="21"/>
    </location>
    <ligand>
        <name>NAD(+)</name>
        <dbReference type="ChEBI" id="CHEBI:57540"/>
    </ligand>
</feature>
<organism evidence="21 22">
    <name type="scientific">Advenella kashmirensis</name>
    <dbReference type="NCBI Taxonomy" id="310575"/>
    <lineage>
        <taxon>Bacteria</taxon>
        <taxon>Pseudomonadati</taxon>
        <taxon>Pseudomonadota</taxon>
        <taxon>Betaproteobacteria</taxon>
        <taxon>Burkholderiales</taxon>
        <taxon>Alcaligenaceae</taxon>
    </lineage>
</organism>
<protein>
    <recommendedName>
        <fullName evidence="11 13">Glycerol-3-phosphate dehydrogenase [NAD(P)+]</fullName>
        <ecNumber evidence="10 13">1.1.1.94</ecNumber>
    </recommendedName>
    <alternativeName>
        <fullName evidence="13">NAD(P)(+)-dependent glycerol-3-phosphate dehydrogenase</fullName>
    </alternativeName>
    <alternativeName>
        <fullName evidence="12 13">NAD(P)H-dependent dihydroxyacetone-phosphate reductase</fullName>
    </alternativeName>
</protein>
<sequence>MTPAPSPLSLRVLVLGAGSWGTALAHAACNNAQTMVWARDPETARHINQQHRNPRYLQDIPLPPGLLASDSLDQAFAFLQEASTSLIILGTPVAAIAHTCTILREHLPVAGLQTTPVLWTCKGFEQQTARLPHEVVQAILDDIVPYTGVLSGPSFAREVAQGLPVALTVASRHECVTARATEALHAGNTRIYRSQDVVGVEVGGAMKNVIAIACGIADGLALGMNARAALITRGLTEMSRLGLALGGEAATFSGLTGLGDLVLTATGDLSRNRQVGVALGQGQGLDTILSSGMTAEGVRCARAALTRARGLNIDMPITEAVCAVLFDKVSPLQAVSRLLSRESRNE</sequence>
<name>A0A356LG43_9BURK</name>
<dbReference type="GO" id="GO:0046168">
    <property type="term" value="P:glycerol-3-phosphate catabolic process"/>
    <property type="evidence" value="ECO:0007669"/>
    <property type="project" value="InterPro"/>
</dbReference>
<evidence type="ECO:0000256" key="15">
    <source>
        <dbReference type="PIRSR" id="PIRSR000114-2"/>
    </source>
</evidence>
<feature type="binding site" evidence="13">
    <location>
        <position position="207"/>
    </location>
    <ligand>
        <name>sn-glycerol 3-phosphate</name>
        <dbReference type="ChEBI" id="CHEBI:57597"/>
    </ligand>
</feature>
<keyword evidence="6 13" id="KW-0443">Lipid metabolism</keyword>
<dbReference type="InterPro" id="IPR011128">
    <property type="entry name" value="G3P_DH_NAD-dep_N"/>
</dbReference>
<feature type="binding site" evidence="16">
    <location>
        <position position="156"/>
    </location>
    <ligand>
        <name>NAD(+)</name>
        <dbReference type="ChEBI" id="CHEBI:57540"/>
    </ligand>
</feature>
<evidence type="ECO:0000256" key="8">
    <source>
        <dbReference type="ARBA" id="ARBA00023264"/>
    </source>
</evidence>
<keyword evidence="3 13" id="KW-0521">NADP</keyword>
<comment type="catalytic activity">
    <reaction evidence="13">
        <text>sn-glycerol 3-phosphate + NAD(+) = dihydroxyacetone phosphate + NADH + H(+)</text>
        <dbReference type="Rhea" id="RHEA:11092"/>
        <dbReference type="ChEBI" id="CHEBI:15378"/>
        <dbReference type="ChEBI" id="CHEBI:57540"/>
        <dbReference type="ChEBI" id="CHEBI:57597"/>
        <dbReference type="ChEBI" id="CHEBI:57642"/>
        <dbReference type="ChEBI" id="CHEBI:57945"/>
        <dbReference type="EC" id="1.1.1.94"/>
    </reaction>
</comment>
<evidence type="ECO:0000313" key="21">
    <source>
        <dbReference type="EMBL" id="HBP29465.1"/>
    </source>
</evidence>
<evidence type="ECO:0000256" key="17">
    <source>
        <dbReference type="RuleBase" id="RU000437"/>
    </source>
</evidence>
<dbReference type="FunFam" id="3.40.50.720:FF:000019">
    <property type="entry name" value="Glycerol-3-phosphate dehydrogenase [NAD(P)+]"/>
    <property type="match status" value="1"/>
</dbReference>
<dbReference type="AlphaFoldDB" id="A0A356LG43"/>
<comment type="similarity">
    <text evidence="1 13 17">Belongs to the NAD-dependent glycerol-3-phosphate dehydrogenase family.</text>
</comment>
<feature type="binding site" evidence="13">
    <location>
        <position position="296"/>
    </location>
    <ligand>
        <name>NADPH</name>
        <dbReference type="ChEBI" id="CHEBI:57783"/>
    </ligand>
</feature>
<dbReference type="GO" id="GO:0008654">
    <property type="term" value="P:phospholipid biosynthetic process"/>
    <property type="evidence" value="ECO:0007669"/>
    <property type="project" value="UniProtKB-KW"/>
</dbReference>
<evidence type="ECO:0000256" key="18">
    <source>
        <dbReference type="SAM" id="SignalP"/>
    </source>
</evidence>
<dbReference type="EMBL" id="DOEK01000022">
    <property type="protein sequence ID" value="HBP29465.1"/>
    <property type="molecule type" value="Genomic_DNA"/>
</dbReference>
<keyword evidence="5 13" id="KW-0520">NAD</keyword>
<evidence type="ECO:0000256" key="4">
    <source>
        <dbReference type="ARBA" id="ARBA00023002"/>
    </source>
</evidence>
<dbReference type="InterPro" id="IPR006168">
    <property type="entry name" value="G3P_DH_NAD-dep"/>
</dbReference>
<dbReference type="PRINTS" id="PR00077">
    <property type="entry name" value="GPDHDRGNASE"/>
</dbReference>
<feature type="domain" description="Glycerol-3-phosphate dehydrogenase NAD-dependent C-terminal" evidence="20">
    <location>
        <begin position="196"/>
        <end position="335"/>
    </location>
</feature>
<evidence type="ECO:0000256" key="10">
    <source>
        <dbReference type="ARBA" id="ARBA00066687"/>
    </source>
</evidence>
<keyword evidence="4 13" id="KW-0560">Oxidoreductase</keyword>
<feature type="binding site" evidence="13">
    <location>
        <position position="260"/>
    </location>
    <ligand>
        <name>sn-glycerol 3-phosphate</name>
        <dbReference type="ChEBI" id="CHEBI:57597"/>
    </ligand>
</feature>
<keyword evidence="13" id="KW-0963">Cytoplasm</keyword>